<accession>M2X969</accession>
<keyword evidence="3" id="KW-1185">Reference proteome</keyword>
<proteinExistence type="predicted"/>
<dbReference type="Proteomes" id="UP000054226">
    <property type="component" value="Unassembled WGS sequence"/>
</dbReference>
<dbReference type="PANTHER" id="PTHR43245:SF23">
    <property type="entry name" value="NAD(P)-BINDING DOMAIN-CONTAINING PROTEIN"/>
    <property type="match status" value="1"/>
</dbReference>
<dbReference type="Pfam" id="PF01370">
    <property type="entry name" value="Epimerase"/>
    <property type="match status" value="1"/>
</dbReference>
<dbReference type="Gene3D" id="3.40.50.720">
    <property type="entry name" value="NAD(P)-binding Rossmann-like Domain"/>
    <property type="match status" value="1"/>
</dbReference>
<evidence type="ECO:0000313" key="3">
    <source>
        <dbReference type="Proteomes" id="UP000054226"/>
    </source>
</evidence>
<dbReference type="PATRIC" id="fig|1284240.4.peg.4207"/>
<sequence length="328" mass="36178">MTMVTGGAGYIGRVLVDALRNSGRHVVVVDRLLYGPISPDLGTSGVDFIQKDIRDLHGADLVGVDELFDLAAISTEAAAELLPELTWEVNYAGRRRLAELARRAGVGRYILPSSSNVYGSGNPAPYTEDDEVEPHGIYAAANRLAERRIIRLRTPEFTPIVLRQATVFGWSPCMRYDLVINAMTASLVRGEDCRVMGDGTQRRPFVWIGDLVRTYLRLLEIPVDRVIATPINVGSAEDDYPIGELPALLGEILGVEATAVTHYGAPDPMSHRLSYRRLWEVTGLSWGSSLTDGVRELADRIRHAPEGADEPSARRAKWLEATWYLPTN</sequence>
<dbReference type="InterPro" id="IPR050177">
    <property type="entry name" value="Lipid_A_modif_metabolic_enz"/>
</dbReference>
<gene>
    <name evidence="2" type="ORF">H074_20737</name>
</gene>
<organism evidence="2 3">
    <name type="scientific">Amycolatopsis decaplanina DSM 44594</name>
    <dbReference type="NCBI Taxonomy" id="1284240"/>
    <lineage>
        <taxon>Bacteria</taxon>
        <taxon>Bacillati</taxon>
        <taxon>Actinomycetota</taxon>
        <taxon>Actinomycetes</taxon>
        <taxon>Pseudonocardiales</taxon>
        <taxon>Pseudonocardiaceae</taxon>
        <taxon>Amycolatopsis</taxon>
    </lineage>
</organism>
<feature type="domain" description="NAD-dependent epimerase/dehydratase" evidence="1">
    <location>
        <begin position="3"/>
        <end position="234"/>
    </location>
</feature>
<comment type="caution">
    <text evidence="2">The sequence shown here is derived from an EMBL/GenBank/DDBJ whole genome shotgun (WGS) entry which is preliminary data.</text>
</comment>
<dbReference type="InterPro" id="IPR001509">
    <property type="entry name" value="Epimerase_deHydtase"/>
</dbReference>
<dbReference type="CDD" id="cd08946">
    <property type="entry name" value="SDR_e"/>
    <property type="match status" value="1"/>
</dbReference>
<dbReference type="SUPFAM" id="SSF51735">
    <property type="entry name" value="NAD(P)-binding Rossmann-fold domains"/>
    <property type="match status" value="1"/>
</dbReference>
<dbReference type="EMBL" id="AOHO01000058">
    <property type="protein sequence ID" value="EME57656.1"/>
    <property type="molecule type" value="Genomic_DNA"/>
</dbReference>
<protein>
    <submittedName>
        <fullName evidence="2">NAD-dependent epimerase/dehydratase</fullName>
    </submittedName>
</protein>
<reference evidence="2 3" key="1">
    <citation type="journal article" date="2013" name="Genome Announc.">
        <title>Draft Genome Sequence of Amycolatopsis decaplanina Strain DSM 44594T.</title>
        <authorList>
            <person name="Kaur N."/>
            <person name="Kumar S."/>
            <person name="Bala M."/>
            <person name="Raghava G.P."/>
            <person name="Mayilraj S."/>
        </authorList>
    </citation>
    <scope>NUCLEOTIDE SEQUENCE [LARGE SCALE GENOMIC DNA]</scope>
    <source>
        <strain evidence="2 3">DSM 44594</strain>
    </source>
</reference>
<dbReference type="AlphaFoldDB" id="M2X969"/>
<evidence type="ECO:0000259" key="1">
    <source>
        <dbReference type="Pfam" id="PF01370"/>
    </source>
</evidence>
<evidence type="ECO:0000313" key="2">
    <source>
        <dbReference type="EMBL" id="EME57656.1"/>
    </source>
</evidence>
<dbReference type="InterPro" id="IPR036291">
    <property type="entry name" value="NAD(P)-bd_dom_sf"/>
</dbReference>
<dbReference type="PANTHER" id="PTHR43245">
    <property type="entry name" value="BIFUNCTIONAL POLYMYXIN RESISTANCE PROTEIN ARNA"/>
    <property type="match status" value="1"/>
</dbReference>
<name>M2X969_9PSEU</name>